<keyword evidence="2" id="KW-0732">Signal</keyword>
<feature type="chain" id="PRO_5013348666" description="Tetratricopeptide repeat-containing protein" evidence="2">
    <location>
        <begin position="30"/>
        <end position="432"/>
    </location>
</feature>
<dbReference type="InterPro" id="IPR011990">
    <property type="entry name" value="TPR-like_helical_dom_sf"/>
</dbReference>
<evidence type="ECO:0000256" key="2">
    <source>
        <dbReference type="SAM" id="SignalP"/>
    </source>
</evidence>
<feature type="region of interest" description="Disordered" evidence="1">
    <location>
        <begin position="30"/>
        <end position="52"/>
    </location>
</feature>
<dbReference type="Proteomes" id="UP000198339">
    <property type="component" value="Unassembled WGS sequence"/>
</dbReference>
<gene>
    <name evidence="3" type="ORF">SAMN06295955_101799</name>
</gene>
<organism evidence="3 4">
    <name type="scientific">Sphingopyxis indica</name>
    <dbReference type="NCBI Taxonomy" id="436663"/>
    <lineage>
        <taxon>Bacteria</taxon>
        <taxon>Pseudomonadati</taxon>
        <taxon>Pseudomonadota</taxon>
        <taxon>Alphaproteobacteria</taxon>
        <taxon>Sphingomonadales</taxon>
        <taxon>Sphingomonadaceae</taxon>
        <taxon>Sphingopyxis</taxon>
    </lineage>
</organism>
<dbReference type="SUPFAM" id="SSF48452">
    <property type="entry name" value="TPR-like"/>
    <property type="match status" value="1"/>
</dbReference>
<evidence type="ECO:0000313" key="3">
    <source>
        <dbReference type="EMBL" id="SNS44462.1"/>
    </source>
</evidence>
<keyword evidence="4" id="KW-1185">Reference proteome</keyword>
<proteinExistence type="predicted"/>
<evidence type="ECO:0000313" key="4">
    <source>
        <dbReference type="Proteomes" id="UP000198339"/>
    </source>
</evidence>
<name>A0A239EKM4_9SPHN</name>
<dbReference type="OrthoDB" id="7325958at2"/>
<dbReference type="Gene3D" id="1.25.40.10">
    <property type="entry name" value="Tetratricopeptide repeat domain"/>
    <property type="match status" value="1"/>
</dbReference>
<reference evidence="3 4" key="1">
    <citation type="submission" date="2017-06" db="EMBL/GenBank/DDBJ databases">
        <authorList>
            <person name="Kim H.J."/>
            <person name="Triplett B.A."/>
        </authorList>
    </citation>
    <scope>NUCLEOTIDE SEQUENCE [LARGE SCALE GENOMIC DNA]</scope>
    <source>
        <strain evidence="3 4">DS15</strain>
    </source>
</reference>
<evidence type="ECO:0008006" key="5">
    <source>
        <dbReference type="Google" id="ProtNLM"/>
    </source>
</evidence>
<evidence type="ECO:0000256" key="1">
    <source>
        <dbReference type="SAM" id="MobiDB-lite"/>
    </source>
</evidence>
<sequence>MFHRFRSMPATAMAAVLGCALMTTAAAPAAAREKQKKEEAAEGPQASPSKGFLPAVQKMDESLKKQDAAALQAAIAEGQGTATTDDDKYFLGFFTLQLGILNKDQALQEKGLDMALDSGKVQPANAATFNFFSGQFAYQKKDYAKAIQRLEAAKAAGSTESNLPAMLLESYVNGGQTDKGIAFAKAEIDRMMAAGQTPPDWMFVNPINALQKANRTNEAFDLLALRAQAYPDPQVWNQALRLVLGQAGANKQLSLDVFRLMRATDALRNRAEFAEYAQLATEAALPGEAVAVIDAGQKAGVVSATDSQLSEMKKAQAERAGDEESTIGAYAKKPSTLSNPKVAGATGDALFGYGRYAEAIPLYQAAVNAGADKDMWTYRLAAAQAMAGDTAAAKTGFRQVGGAYALAAKFWLAKLNPAPAGAAPAAQPAAAN</sequence>
<dbReference type="AlphaFoldDB" id="A0A239EKM4"/>
<dbReference type="RefSeq" id="WP_089214623.1">
    <property type="nucleotide sequence ID" value="NZ_FZPA01000001.1"/>
</dbReference>
<protein>
    <recommendedName>
        <fullName evidence="5">Tetratricopeptide repeat-containing protein</fullName>
    </recommendedName>
</protein>
<dbReference type="PROSITE" id="PS51257">
    <property type="entry name" value="PROKAR_LIPOPROTEIN"/>
    <property type="match status" value="1"/>
</dbReference>
<dbReference type="EMBL" id="FZPA01000001">
    <property type="protein sequence ID" value="SNS44462.1"/>
    <property type="molecule type" value="Genomic_DNA"/>
</dbReference>
<feature type="compositionally biased region" description="Basic and acidic residues" evidence="1">
    <location>
        <begin position="31"/>
        <end position="40"/>
    </location>
</feature>
<feature type="signal peptide" evidence="2">
    <location>
        <begin position="1"/>
        <end position="29"/>
    </location>
</feature>
<accession>A0A239EKM4</accession>